<evidence type="ECO:0000313" key="2">
    <source>
        <dbReference type="EMBL" id="KAF2762202.1"/>
    </source>
</evidence>
<feature type="chain" id="PRO_5025398880" description="SMP-30/Gluconolactonase/LRE-like region domain-containing protein" evidence="1">
    <location>
        <begin position="18"/>
        <end position="341"/>
    </location>
</feature>
<gene>
    <name evidence="2" type="ORF">EJ05DRAFT_473120</name>
</gene>
<dbReference type="PANTHER" id="PTHR42060:SF3">
    <property type="entry name" value="SMP-30_GLUCONOLACTONASE_LRE-LIKE REGION DOMAIN-CONTAINING PROTEIN"/>
    <property type="match status" value="1"/>
</dbReference>
<accession>A0A6A6WHC5</accession>
<evidence type="ECO:0008006" key="4">
    <source>
        <dbReference type="Google" id="ProtNLM"/>
    </source>
</evidence>
<dbReference type="RefSeq" id="XP_033604653.1">
    <property type="nucleotide sequence ID" value="XM_033743326.1"/>
</dbReference>
<evidence type="ECO:0000256" key="1">
    <source>
        <dbReference type="SAM" id="SignalP"/>
    </source>
</evidence>
<sequence>MMLSYSVAAGLIASAVAVPLSPDHHSGRLETIYQFPNHTWLESIAVRNNENILTGANINLKGLYNIDPSLPQESKARLIYQSDRSSTFGITELGSDIFAFTVGDFNFTDVTSTPGTWDVYLADLRNFNTRTGQGAKIERAAHVHDAAVLNGLATLDAGRGIILASDSLKGVIWKIDTKSGAAEIFLDDPALKPVQDGTSLLLGINGLKVQNTDIYFTNSFQQLYGRVKLDRKGEIVGEVEILAQGFFADDLDVDAHGDAYIGTNIGNSIIQVTPDGRERVVVGAQNSTEVYGPTSVAISDHNPGALYIATSGGFAAPLGEFIEGGKVLSYDLRPQNGHLGK</sequence>
<reference evidence="2" key="1">
    <citation type="journal article" date="2020" name="Stud. Mycol.">
        <title>101 Dothideomycetes genomes: a test case for predicting lifestyles and emergence of pathogens.</title>
        <authorList>
            <person name="Haridas S."/>
            <person name="Albert R."/>
            <person name="Binder M."/>
            <person name="Bloem J."/>
            <person name="Labutti K."/>
            <person name="Salamov A."/>
            <person name="Andreopoulos B."/>
            <person name="Baker S."/>
            <person name="Barry K."/>
            <person name="Bills G."/>
            <person name="Bluhm B."/>
            <person name="Cannon C."/>
            <person name="Castanera R."/>
            <person name="Culley D."/>
            <person name="Daum C."/>
            <person name="Ezra D."/>
            <person name="Gonzalez J."/>
            <person name="Henrissat B."/>
            <person name="Kuo A."/>
            <person name="Liang C."/>
            <person name="Lipzen A."/>
            <person name="Lutzoni F."/>
            <person name="Magnuson J."/>
            <person name="Mondo S."/>
            <person name="Nolan M."/>
            <person name="Ohm R."/>
            <person name="Pangilinan J."/>
            <person name="Park H.-J."/>
            <person name="Ramirez L."/>
            <person name="Alfaro M."/>
            <person name="Sun H."/>
            <person name="Tritt A."/>
            <person name="Yoshinaga Y."/>
            <person name="Zwiers L.-H."/>
            <person name="Turgeon B."/>
            <person name="Goodwin S."/>
            <person name="Spatafora J."/>
            <person name="Crous P."/>
            <person name="Grigoriev I."/>
        </authorList>
    </citation>
    <scope>NUCLEOTIDE SEQUENCE</scope>
    <source>
        <strain evidence="2">CBS 121739</strain>
    </source>
</reference>
<dbReference type="AlphaFoldDB" id="A0A6A6WHC5"/>
<evidence type="ECO:0000313" key="3">
    <source>
        <dbReference type="Proteomes" id="UP000799437"/>
    </source>
</evidence>
<name>A0A6A6WHC5_9PEZI</name>
<dbReference type="Proteomes" id="UP000799437">
    <property type="component" value="Unassembled WGS sequence"/>
</dbReference>
<proteinExistence type="predicted"/>
<dbReference type="InterPro" id="IPR011042">
    <property type="entry name" value="6-blade_b-propeller_TolB-like"/>
</dbReference>
<protein>
    <recommendedName>
        <fullName evidence="4">SMP-30/Gluconolactonase/LRE-like region domain-containing protein</fullName>
    </recommendedName>
</protein>
<feature type="signal peptide" evidence="1">
    <location>
        <begin position="1"/>
        <end position="17"/>
    </location>
</feature>
<dbReference type="PANTHER" id="PTHR42060">
    <property type="entry name" value="NHL REPEAT-CONTAINING PROTEIN-RELATED"/>
    <property type="match status" value="1"/>
</dbReference>
<dbReference type="SUPFAM" id="SSF63829">
    <property type="entry name" value="Calcium-dependent phosphotriesterase"/>
    <property type="match status" value="1"/>
</dbReference>
<organism evidence="2 3">
    <name type="scientific">Pseudovirgaria hyperparasitica</name>
    <dbReference type="NCBI Taxonomy" id="470096"/>
    <lineage>
        <taxon>Eukaryota</taxon>
        <taxon>Fungi</taxon>
        <taxon>Dikarya</taxon>
        <taxon>Ascomycota</taxon>
        <taxon>Pezizomycotina</taxon>
        <taxon>Dothideomycetes</taxon>
        <taxon>Dothideomycetes incertae sedis</taxon>
        <taxon>Acrospermales</taxon>
        <taxon>Acrospermaceae</taxon>
        <taxon>Pseudovirgaria</taxon>
    </lineage>
</organism>
<dbReference type="Gene3D" id="2.120.10.30">
    <property type="entry name" value="TolB, C-terminal domain"/>
    <property type="match status" value="1"/>
</dbReference>
<keyword evidence="3" id="KW-1185">Reference proteome</keyword>
<dbReference type="InterPro" id="IPR052998">
    <property type="entry name" value="Hetero-Diels-Alderase-like"/>
</dbReference>
<keyword evidence="1" id="KW-0732">Signal</keyword>
<dbReference type="EMBL" id="ML996566">
    <property type="protein sequence ID" value="KAF2762202.1"/>
    <property type="molecule type" value="Genomic_DNA"/>
</dbReference>
<dbReference type="GeneID" id="54484380"/>
<dbReference type="OrthoDB" id="9977941at2759"/>